<dbReference type="PANTHER" id="PTHR46401">
    <property type="entry name" value="GLYCOSYLTRANSFERASE WBBK-RELATED"/>
    <property type="match status" value="1"/>
</dbReference>
<evidence type="ECO:0000313" key="3">
    <source>
        <dbReference type="EMBL" id="MBB3142870.1"/>
    </source>
</evidence>
<evidence type="ECO:0000259" key="2">
    <source>
        <dbReference type="Pfam" id="PF00534"/>
    </source>
</evidence>
<keyword evidence="3" id="KW-0808">Transferase</keyword>
<dbReference type="Gene3D" id="3.40.50.2000">
    <property type="entry name" value="Glycogen Phosphorylase B"/>
    <property type="match status" value="3"/>
</dbReference>
<dbReference type="SUPFAM" id="SSF53756">
    <property type="entry name" value="UDP-Glycosyltransferase/glycogen phosphorylase"/>
    <property type="match status" value="2"/>
</dbReference>
<dbReference type="GO" id="GO:0009103">
    <property type="term" value="P:lipopolysaccharide biosynthetic process"/>
    <property type="evidence" value="ECO:0007669"/>
    <property type="project" value="TreeGrafter"/>
</dbReference>
<dbReference type="Proteomes" id="UP000525987">
    <property type="component" value="Unassembled WGS sequence"/>
</dbReference>
<dbReference type="CDD" id="cd03809">
    <property type="entry name" value="GT4_MtfB-like"/>
    <property type="match status" value="1"/>
</dbReference>
<dbReference type="CDD" id="cd03801">
    <property type="entry name" value="GT4_PimA-like"/>
    <property type="match status" value="1"/>
</dbReference>
<dbReference type="EMBL" id="JACHXM010000028">
    <property type="protein sequence ID" value="MBB3142870.1"/>
    <property type="molecule type" value="Genomic_DNA"/>
</dbReference>
<proteinExistence type="predicted"/>
<evidence type="ECO:0000313" key="4">
    <source>
        <dbReference type="Proteomes" id="UP000525987"/>
    </source>
</evidence>
<protein>
    <submittedName>
        <fullName evidence="3">Glycosyltransferase involved in cell wall biosynthesis</fullName>
    </submittedName>
</protein>
<organism evidence="3 4">
    <name type="scientific">Halomonas organivorans</name>
    <dbReference type="NCBI Taxonomy" id="257772"/>
    <lineage>
        <taxon>Bacteria</taxon>
        <taxon>Pseudomonadati</taxon>
        <taxon>Pseudomonadota</taxon>
        <taxon>Gammaproteobacteria</taxon>
        <taxon>Oceanospirillales</taxon>
        <taxon>Halomonadaceae</taxon>
        <taxon>Halomonas</taxon>
    </lineage>
</organism>
<dbReference type="RefSeq" id="WP_183389228.1">
    <property type="nucleotide sequence ID" value="NZ_JACHXM010000028.1"/>
</dbReference>
<name>A0A7W5C0Z7_9GAMM</name>
<dbReference type="PANTHER" id="PTHR46401:SF9">
    <property type="entry name" value="MANNOSYLTRANSFERASE A"/>
    <property type="match status" value="1"/>
</dbReference>
<feature type="region of interest" description="Disordered" evidence="1">
    <location>
        <begin position="95"/>
        <end position="118"/>
    </location>
</feature>
<evidence type="ECO:0000256" key="1">
    <source>
        <dbReference type="SAM" id="MobiDB-lite"/>
    </source>
</evidence>
<reference evidence="3 4" key="1">
    <citation type="submission" date="2020-08" db="EMBL/GenBank/DDBJ databases">
        <title>Genomic Encyclopedia of Type Strains, Phase III (KMG-III): the genomes of soil and plant-associated and newly described type strains.</title>
        <authorList>
            <person name="Whitman W."/>
        </authorList>
    </citation>
    <scope>NUCLEOTIDE SEQUENCE [LARGE SCALE GENOMIC DNA]</scope>
    <source>
        <strain evidence="3 4">CECT 5995</strain>
    </source>
</reference>
<comment type="caution">
    <text evidence="3">The sequence shown here is derived from an EMBL/GenBank/DDBJ whole genome shotgun (WGS) entry which is preliminary data.</text>
</comment>
<dbReference type="GO" id="GO:0016757">
    <property type="term" value="F:glycosyltransferase activity"/>
    <property type="evidence" value="ECO:0007669"/>
    <property type="project" value="InterPro"/>
</dbReference>
<feature type="domain" description="Glycosyl transferase family 1" evidence="2">
    <location>
        <begin position="771"/>
        <end position="916"/>
    </location>
</feature>
<accession>A0A7W5C0Z7</accession>
<dbReference type="Pfam" id="PF00534">
    <property type="entry name" value="Glycos_transf_1"/>
    <property type="match status" value="2"/>
</dbReference>
<feature type="domain" description="Glycosyl transferase family 1" evidence="2">
    <location>
        <begin position="326"/>
        <end position="497"/>
    </location>
</feature>
<sequence>MNTLHIIDNPGGLPLEADNRWATSLSDGWQSGDRLLLVGFVPEAVITIRREWLPMLADGDIATILEDTQRALIEEDTALWEHALQGMLAALPDGKRRYSTHANQPSRERDFSPTASSAGEANAARPRLAFVSPMPPQATGIADYSAELLPYLAAHYEITLVTGQPDIESSLAATYSVLEPADFEASAETFDRVLYQIGNSPYHAYQFELLRHNPGTVVLHDAYLFDAVWWLKDSGAWPDGLRHQLFRDHGYPAVLALESTSQGQRGPEQYPVNGFVTDDAAGIIYHSEHARAIDRHWRPGAWRDEGAIIPHLRQLPADVTPEARRLARQALGVDETACLIASFGGINPKKLTDRLIEAVLEGDGLDQHPLHLVLVGAQHAGDFGHCIARQLKQHPRGRHITVTGYVERQDYVSWLKAADIAVQLRQQSRGESSGAILDAMAHGLAVVTNAHGSSVEIPDDCVVMLPEEVTVSDLASSLGRLVENDGVRQALGAAARDYVSTHLDPTMVATRYRDAIERFAHGARRYRREAWLDHLSQLPCVRQAGEDVLAAHARRLVETGDMSPDTPPRILFDVSTIAWHDLKTGIERVTRRIADRLLRQPPPGWRVELVRWGGDDFHLARGFASDQLGIRPPGPDRPCQARPGDIYVSVEWAPPLLEQAGEALRRMRAMGVRCYFTVHDLLPLHMPQCFPEGTPETMRRWFDDIASLADGITCVSATVAEDVRRELATPTSAHRPWVEAFHLGADFSSAQHDDVPLERSEQAMLSAVEALDGPTLLMVGTMEPRKGHRQVLEALERCWQDGHAINLVIVGKQGWQVDDLASRLARHALRDRRLFWVEGASDGLLLSLYESSDALLAASFGEGFGLPLIEAAHRGIPILARDIPVFREVAGDHADYFQADSPEALARALTQWRERWSRGELRDSAALPFNNWAQSTDQWLTPILADLPVSNAPGQPGEVSA</sequence>
<keyword evidence="4" id="KW-1185">Reference proteome</keyword>
<gene>
    <name evidence="3" type="ORF">FHR96_003775</name>
</gene>
<dbReference type="AlphaFoldDB" id="A0A7W5C0Z7"/>
<dbReference type="InterPro" id="IPR001296">
    <property type="entry name" value="Glyco_trans_1"/>
</dbReference>